<accession>A0AAJ1TQP7</accession>
<gene>
    <name evidence="2" type="ORF">QO001_004239</name>
</gene>
<organism evidence="2 3">
    <name type="scientific">Methylobacterium brachiatum</name>
    <dbReference type="NCBI Taxonomy" id="269660"/>
    <lineage>
        <taxon>Bacteria</taxon>
        <taxon>Pseudomonadati</taxon>
        <taxon>Pseudomonadota</taxon>
        <taxon>Alphaproteobacteria</taxon>
        <taxon>Hyphomicrobiales</taxon>
        <taxon>Methylobacteriaceae</taxon>
        <taxon>Methylobacterium</taxon>
    </lineage>
</organism>
<dbReference type="EMBL" id="JAUSWL010000008">
    <property type="protein sequence ID" value="MDQ0545296.1"/>
    <property type="molecule type" value="Genomic_DNA"/>
</dbReference>
<dbReference type="Proteomes" id="UP001223420">
    <property type="component" value="Unassembled WGS sequence"/>
</dbReference>
<sequence length="42" mass="4482">MATLAYSEARARAEAPPPLPPFRFSPPVVPARTADAFARLTA</sequence>
<evidence type="ECO:0000313" key="2">
    <source>
        <dbReference type="EMBL" id="MDQ0545296.1"/>
    </source>
</evidence>
<protein>
    <submittedName>
        <fullName evidence="2">Uncharacterized protein</fullName>
    </submittedName>
</protein>
<comment type="caution">
    <text evidence="2">The sequence shown here is derived from an EMBL/GenBank/DDBJ whole genome shotgun (WGS) entry which is preliminary data.</text>
</comment>
<dbReference type="RefSeq" id="WP_268868681.1">
    <property type="nucleotide sequence ID" value="NZ_JAJALK010000009.1"/>
</dbReference>
<reference evidence="2" key="1">
    <citation type="submission" date="2023-07" db="EMBL/GenBank/DDBJ databases">
        <title>Genomic Encyclopedia of Type Strains, Phase IV (KMG-IV): sequencing the most valuable type-strain genomes for metagenomic binning, comparative biology and taxonomic classification.</title>
        <authorList>
            <person name="Goeker M."/>
        </authorList>
    </citation>
    <scope>NUCLEOTIDE SEQUENCE</scope>
    <source>
        <strain evidence="2">DSM 19569</strain>
    </source>
</reference>
<proteinExistence type="predicted"/>
<dbReference type="AlphaFoldDB" id="A0AAJ1TQP7"/>
<name>A0AAJ1TQP7_9HYPH</name>
<evidence type="ECO:0000256" key="1">
    <source>
        <dbReference type="SAM" id="MobiDB-lite"/>
    </source>
</evidence>
<feature type="region of interest" description="Disordered" evidence="1">
    <location>
        <begin position="1"/>
        <end position="26"/>
    </location>
</feature>
<evidence type="ECO:0000313" key="3">
    <source>
        <dbReference type="Proteomes" id="UP001223420"/>
    </source>
</evidence>
<feature type="compositionally biased region" description="Pro residues" evidence="1">
    <location>
        <begin position="15"/>
        <end position="26"/>
    </location>
</feature>